<feature type="transmembrane region" description="Helical" evidence="6">
    <location>
        <begin position="118"/>
        <end position="135"/>
    </location>
</feature>
<evidence type="ECO:0000256" key="2">
    <source>
        <dbReference type="ARBA" id="ARBA00022519"/>
    </source>
</evidence>
<keyword evidence="6" id="KW-0472">Membrane</keyword>
<evidence type="ECO:0000256" key="1">
    <source>
        <dbReference type="ARBA" id="ARBA00004429"/>
    </source>
</evidence>
<keyword evidence="6" id="KW-1133">Transmembrane helix</keyword>
<evidence type="ECO:0008006" key="11">
    <source>
        <dbReference type="Google" id="ProtNLM"/>
    </source>
</evidence>
<dbReference type="PROSITE" id="PS50111">
    <property type="entry name" value="CHEMOTAXIS_TRANSDUC_2"/>
    <property type="match status" value="1"/>
</dbReference>
<evidence type="ECO:0000259" key="7">
    <source>
        <dbReference type="PROSITE" id="PS50111"/>
    </source>
</evidence>
<dbReference type="Gene3D" id="1.10.287.950">
    <property type="entry name" value="Methyl-accepting chemotaxis protein"/>
    <property type="match status" value="1"/>
</dbReference>
<dbReference type="InterPro" id="IPR004089">
    <property type="entry name" value="MCPsignal_dom"/>
</dbReference>
<feature type="transmembrane region" description="Helical" evidence="6">
    <location>
        <begin position="25"/>
        <end position="46"/>
    </location>
</feature>
<dbReference type="SMART" id="SM00283">
    <property type="entry name" value="MA"/>
    <property type="match status" value="1"/>
</dbReference>
<dbReference type="InterPro" id="IPR000727">
    <property type="entry name" value="T_SNARE_dom"/>
</dbReference>
<keyword evidence="3 5" id="KW-0807">Transducer</keyword>
<comment type="subcellular location">
    <subcellularLocation>
        <location evidence="1">Cell inner membrane</location>
        <topology evidence="1">Multi-pass membrane protein</topology>
    </subcellularLocation>
</comment>
<organism evidence="9 10">
    <name type="scientific">Desulfoluna limicola</name>
    <dbReference type="NCBI Taxonomy" id="2810562"/>
    <lineage>
        <taxon>Bacteria</taxon>
        <taxon>Pseudomonadati</taxon>
        <taxon>Thermodesulfobacteriota</taxon>
        <taxon>Desulfobacteria</taxon>
        <taxon>Desulfobacterales</taxon>
        <taxon>Desulfolunaceae</taxon>
        <taxon>Desulfoluna</taxon>
    </lineage>
</organism>
<keyword evidence="2" id="KW-0997">Cell inner membrane</keyword>
<evidence type="ECO:0000256" key="4">
    <source>
        <dbReference type="ARBA" id="ARBA00029447"/>
    </source>
</evidence>
<dbReference type="PRINTS" id="PR00260">
    <property type="entry name" value="CHEMTRNSDUCR"/>
</dbReference>
<dbReference type="EMBL" id="AP024488">
    <property type="protein sequence ID" value="BCS95341.1"/>
    <property type="molecule type" value="Genomic_DNA"/>
</dbReference>
<evidence type="ECO:0000313" key="10">
    <source>
        <dbReference type="Proteomes" id="UP001320148"/>
    </source>
</evidence>
<evidence type="ECO:0000313" key="9">
    <source>
        <dbReference type="EMBL" id="BCS95341.1"/>
    </source>
</evidence>
<dbReference type="Proteomes" id="UP001320148">
    <property type="component" value="Chromosome"/>
</dbReference>
<sequence length="502" mass="53721">MSGEGIDEKYNAQVNEKKYQDLFSLSRSSVVAFLVVFWALVGLTPLMKEHTVVTACFAVVFSGLSIMRLLAARRVAVAYQENPLFWNRFFAISIMVSGLLWGGFTVLVITWFGSDSHYSLYAIVMTCGLVSGSVVSLSPAFNLLAGYMTLLLGPVFIWGMVSGEWALGLIFLIFNLAMIGIGKKTNVSYRKNIENAVLLDERTAAISLLVADLTEKANNLTGTSKGLRDISEEMVGASEETTSQIQGVESDASAMRENAASISAAVEQASRNMEITSTSMEEMSGAVTEIAGQSARALEITAQGVVRADEASEKITRLDEAAKEIGKITEVITEISEQTNLLALNATIEAARAGDAGKGFAVVANEIKELARQTSEATNGIRSRVGGIQSATADSAHQIHRIAEVIADIDEIVNGVAAAIEEQSASTLEIDRNVGEMSRGMNDITSKAAESNLASETILERIEHAGTQTRGNLANSRRVTDSAKEVLDMADALNQAVSRLSA</sequence>
<dbReference type="InterPro" id="IPR004090">
    <property type="entry name" value="Chemotax_Me-accpt_rcpt"/>
</dbReference>
<reference evidence="9 10" key="1">
    <citation type="submission" date="2021-02" db="EMBL/GenBank/DDBJ databases">
        <title>Complete genome of Desulfoluna sp. strain ASN36.</title>
        <authorList>
            <person name="Takahashi A."/>
            <person name="Kojima H."/>
            <person name="Fukui M."/>
        </authorList>
    </citation>
    <scope>NUCLEOTIDE SEQUENCE [LARGE SCALE GENOMIC DNA]</scope>
    <source>
        <strain evidence="9 10">ASN36</strain>
    </source>
</reference>
<keyword evidence="2" id="KW-1003">Cell membrane</keyword>
<feature type="domain" description="T-SNARE coiled-coil homology" evidence="8">
    <location>
        <begin position="389"/>
        <end position="451"/>
    </location>
</feature>
<evidence type="ECO:0000256" key="6">
    <source>
        <dbReference type="SAM" id="Phobius"/>
    </source>
</evidence>
<dbReference type="Pfam" id="PF00015">
    <property type="entry name" value="MCPsignal"/>
    <property type="match status" value="1"/>
</dbReference>
<feature type="domain" description="Methyl-accepting transducer" evidence="7">
    <location>
        <begin position="237"/>
        <end position="459"/>
    </location>
</feature>
<gene>
    <name evidence="9" type="ORF">DSLASN_09730</name>
</gene>
<keyword evidence="10" id="KW-1185">Reference proteome</keyword>
<dbReference type="PROSITE" id="PS50192">
    <property type="entry name" value="T_SNARE"/>
    <property type="match status" value="1"/>
</dbReference>
<keyword evidence="6" id="KW-0812">Transmembrane</keyword>
<feature type="transmembrane region" description="Helical" evidence="6">
    <location>
        <begin position="52"/>
        <end position="70"/>
    </location>
</feature>
<dbReference type="PANTHER" id="PTHR32089">
    <property type="entry name" value="METHYL-ACCEPTING CHEMOTAXIS PROTEIN MCPB"/>
    <property type="match status" value="1"/>
</dbReference>
<dbReference type="PANTHER" id="PTHR32089:SF112">
    <property type="entry name" value="LYSOZYME-LIKE PROTEIN-RELATED"/>
    <property type="match status" value="1"/>
</dbReference>
<evidence type="ECO:0000259" key="8">
    <source>
        <dbReference type="PROSITE" id="PS50192"/>
    </source>
</evidence>
<evidence type="ECO:0000256" key="3">
    <source>
        <dbReference type="ARBA" id="ARBA00023224"/>
    </source>
</evidence>
<name>A0ABN6F1A3_9BACT</name>
<evidence type="ECO:0000256" key="5">
    <source>
        <dbReference type="PROSITE-ProRule" id="PRU00284"/>
    </source>
</evidence>
<protein>
    <recommendedName>
        <fullName evidence="11">Methyl-accepting transducer domain-containing protein</fullName>
    </recommendedName>
</protein>
<dbReference type="SUPFAM" id="SSF58104">
    <property type="entry name" value="Methyl-accepting chemotaxis protein (MCP) signaling domain"/>
    <property type="match status" value="1"/>
</dbReference>
<proteinExistence type="inferred from homology"/>
<feature type="transmembrane region" description="Helical" evidence="6">
    <location>
        <begin position="90"/>
        <end position="112"/>
    </location>
</feature>
<comment type="similarity">
    <text evidence="4">Belongs to the methyl-accepting chemotaxis (MCP) protein family.</text>
</comment>
<accession>A0ABN6F1A3</accession>